<sequence length="244" mass="27163">MATATGRVAADVGFIEESRFVNTRVIAKQSAKDDWIAKVTAKPLPPMRVDNEEHFEDWVDEVVGLESMIEVLLTQIPPAKRQRLARVDRGLGIPVEQFISDVARLLFPTSTYAMEAYVAALTVLPNDFVQLSDVLLARIARYVRLARRWGLTETITRAGLDMRVRRAASPQWRTWYTNMSVRGKSLLDVVDTVCINLEAQTRVLAVVNPAVNVQQSPVEQPSEMVEKEQLGEVQVGSPVCATCG</sequence>
<name>A0A023AVL5_GRENI</name>
<evidence type="ECO:0000313" key="1">
    <source>
        <dbReference type="EMBL" id="EZG42791.1"/>
    </source>
</evidence>
<reference evidence="1" key="1">
    <citation type="submission" date="2013-12" db="EMBL/GenBank/DDBJ databases">
        <authorList>
            <person name="Omoto C.K."/>
            <person name="Sibley D."/>
            <person name="Venepally P."/>
            <person name="Hadjithomas M."/>
            <person name="Karamycheva S."/>
            <person name="Brunk B."/>
            <person name="Roos D."/>
            <person name="Caler E."/>
            <person name="Lorenzi H."/>
        </authorList>
    </citation>
    <scope>NUCLEOTIDE SEQUENCE</scope>
</reference>
<feature type="non-terminal residue" evidence="1">
    <location>
        <position position="244"/>
    </location>
</feature>
<dbReference type="GeneID" id="22916654"/>
<dbReference type="VEuPathDB" id="CryptoDB:GNI_224630"/>
<gene>
    <name evidence="1" type="ORF">GNI_224630</name>
</gene>
<dbReference type="AlphaFoldDB" id="A0A023AVL5"/>
<accession>A0A023AVL5</accession>
<protein>
    <submittedName>
        <fullName evidence="1">Uncharacterized protein</fullName>
    </submittedName>
</protein>
<organism evidence="1 2">
    <name type="scientific">Gregarina niphandrodes</name>
    <name type="common">Septate eugregarine</name>
    <dbReference type="NCBI Taxonomy" id="110365"/>
    <lineage>
        <taxon>Eukaryota</taxon>
        <taxon>Sar</taxon>
        <taxon>Alveolata</taxon>
        <taxon>Apicomplexa</taxon>
        <taxon>Conoidasida</taxon>
        <taxon>Gregarinasina</taxon>
        <taxon>Eugregarinorida</taxon>
        <taxon>Gregarinidae</taxon>
        <taxon>Gregarina</taxon>
    </lineage>
</organism>
<dbReference type="EMBL" id="AFNH02001783">
    <property type="protein sequence ID" value="EZG42791.1"/>
    <property type="molecule type" value="Genomic_DNA"/>
</dbReference>
<comment type="caution">
    <text evidence="1">The sequence shown here is derived from an EMBL/GenBank/DDBJ whole genome shotgun (WGS) entry which is preliminary data.</text>
</comment>
<dbReference type="Proteomes" id="UP000019763">
    <property type="component" value="Unassembled WGS sequence"/>
</dbReference>
<keyword evidence="2" id="KW-1185">Reference proteome</keyword>
<proteinExistence type="predicted"/>
<evidence type="ECO:0000313" key="2">
    <source>
        <dbReference type="Proteomes" id="UP000019763"/>
    </source>
</evidence>
<dbReference type="RefSeq" id="XP_011133929.1">
    <property type="nucleotide sequence ID" value="XM_011135627.1"/>
</dbReference>